<evidence type="ECO:0000313" key="4">
    <source>
        <dbReference type="Proteomes" id="UP000093309"/>
    </source>
</evidence>
<dbReference type="EMBL" id="LYPC01000012">
    <property type="protein sequence ID" value="OCT16088.1"/>
    <property type="molecule type" value="Genomic_DNA"/>
</dbReference>
<evidence type="ECO:0000259" key="2">
    <source>
        <dbReference type="Pfam" id="PF05360"/>
    </source>
</evidence>
<keyword evidence="4" id="KW-1185">Reference proteome</keyword>
<dbReference type="GO" id="GO:0006974">
    <property type="term" value="P:DNA damage response"/>
    <property type="evidence" value="ECO:0007669"/>
    <property type="project" value="TreeGrafter"/>
</dbReference>
<dbReference type="AlphaFoldDB" id="A0A1C1A6A2"/>
<feature type="domain" description="YiaAB two helix" evidence="2">
    <location>
        <begin position="79"/>
        <end position="131"/>
    </location>
</feature>
<keyword evidence="1" id="KW-0472">Membrane</keyword>
<accession>A0A1C1A6A2</accession>
<dbReference type="PANTHER" id="PTHR37290:SF1">
    <property type="entry name" value="INNER MEMBRANE PROTEIN YIAA"/>
    <property type="match status" value="1"/>
</dbReference>
<feature type="transmembrane region" description="Helical" evidence="1">
    <location>
        <begin position="107"/>
        <end position="125"/>
    </location>
</feature>
<reference evidence="4" key="1">
    <citation type="submission" date="2016-05" db="EMBL/GenBank/DDBJ databases">
        <title>Paenibacillus oryzae. sp. nov., isolated from the rice root.</title>
        <authorList>
            <person name="Zhang J."/>
            <person name="Zhang X."/>
        </authorList>
    </citation>
    <scope>NUCLEOTIDE SEQUENCE [LARGE SCALE GENOMIC DNA]</scope>
    <source>
        <strain evidence="4">KCTC13222</strain>
    </source>
</reference>
<protein>
    <recommendedName>
        <fullName evidence="2">YiaAB two helix domain-containing protein</fullName>
    </recommendedName>
</protein>
<feature type="transmembrane region" description="Helical" evidence="1">
    <location>
        <begin position="39"/>
        <end position="57"/>
    </location>
</feature>
<comment type="caution">
    <text evidence="3">The sequence shown here is derived from an EMBL/GenBank/DDBJ whole genome shotgun (WGS) entry which is preliminary data.</text>
</comment>
<dbReference type="InterPro" id="IPR036259">
    <property type="entry name" value="MFS_trans_sf"/>
</dbReference>
<dbReference type="Proteomes" id="UP000093309">
    <property type="component" value="Unassembled WGS sequence"/>
</dbReference>
<dbReference type="Gene3D" id="1.20.1250.20">
    <property type="entry name" value="MFS general substrate transporter like domains"/>
    <property type="match status" value="1"/>
</dbReference>
<feature type="transmembrane region" description="Helical" evidence="1">
    <location>
        <begin position="12"/>
        <end position="33"/>
    </location>
</feature>
<evidence type="ECO:0000256" key="1">
    <source>
        <dbReference type="SAM" id="Phobius"/>
    </source>
</evidence>
<dbReference type="STRING" id="512399.A8709_09645"/>
<dbReference type="Pfam" id="PF05360">
    <property type="entry name" value="YiaAB"/>
    <property type="match status" value="2"/>
</dbReference>
<dbReference type="PANTHER" id="PTHR37290">
    <property type="entry name" value="INNER MEMBRANE PROTEIN YIAA-RELATED"/>
    <property type="match status" value="1"/>
</dbReference>
<dbReference type="InterPro" id="IPR008024">
    <property type="entry name" value="YiaAB"/>
</dbReference>
<dbReference type="SUPFAM" id="SSF103473">
    <property type="entry name" value="MFS general substrate transporter"/>
    <property type="match status" value="1"/>
</dbReference>
<feature type="transmembrane region" description="Helical" evidence="1">
    <location>
        <begin position="78"/>
        <end position="101"/>
    </location>
</feature>
<evidence type="ECO:0000313" key="3">
    <source>
        <dbReference type="EMBL" id="OCT16088.1"/>
    </source>
</evidence>
<keyword evidence="1" id="KW-1133">Transmembrane helix</keyword>
<organism evidence="3 4">
    <name type="scientific">Paenibacillus pectinilyticus</name>
    <dbReference type="NCBI Taxonomy" id="512399"/>
    <lineage>
        <taxon>Bacteria</taxon>
        <taxon>Bacillati</taxon>
        <taxon>Bacillota</taxon>
        <taxon>Bacilli</taxon>
        <taxon>Bacillales</taxon>
        <taxon>Paenibacillaceae</taxon>
        <taxon>Paenibacillus</taxon>
    </lineage>
</organism>
<dbReference type="InterPro" id="IPR038972">
    <property type="entry name" value="YiaA-like"/>
</dbReference>
<gene>
    <name evidence="3" type="ORF">A8709_09645</name>
</gene>
<sequence length="158" mass="17826">MNQRKRNTTAFTFMAWASFIGAFVAMFIGIYTLEESLSVKGYFAVCALFLTMSAFVLQKVIRDNLEDGYEARKRNTSAFTFLAWSSFALALLGMFIGIINLDQLLSVKGYYAVTALFLTMSSFVLQKTVRDNNDDDVLYPVQHMQSSSNLTDSKIEDL</sequence>
<feature type="domain" description="YiaAB two helix" evidence="2">
    <location>
        <begin position="11"/>
        <end position="63"/>
    </location>
</feature>
<keyword evidence="1" id="KW-0812">Transmembrane</keyword>
<proteinExistence type="predicted"/>
<dbReference type="OrthoDB" id="3295178at2"/>
<name>A0A1C1A6A2_9BACL</name>
<dbReference type="GO" id="GO:0005886">
    <property type="term" value="C:plasma membrane"/>
    <property type="evidence" value="ECO:0007669"/>
    <property type="project" value="TreeGrafter"/>
</dbReference>